<evidence type="ECO:0000313" key="2">
    <source>
        <dbReference type="Proteomes" id="UP000663419"/>
    </source>
</evidence>
<dbReference type="VEuPathDB" id="FungiDB:I7I53_05207"/>
<proteinExistence type="predicted"/>
<reference evidence="1" key="1">
    <citation type="submission" date="2021-01" db="EMBL/GenBank/DDBJ databases">
        <title>Chromosome-level genome assembly of a human fungal pathogen reveals clustering of transcriptionally co-regulated genes.</title>
        <authorList>
            <person name="Voorhies M."/>
            <person name="Cohen S."/>
            <person name="Shea T.P."/>
            <person name="Petrus S."/>
            <person name="Munoz J.F."/>
            <person name="Poplawski S."/>
            <person name="Goldman W.E."/>
            <person name="Michael T."/>
            <person name="Cuomo C.A."/>
            <person name="Sil A."/>
            <person name="Beyhan S."/>
        </authorList>
    </citation>
    <scope>NUCLEOTIDE SEQUENCE</scope>
    <source>
        <strain evidence="1">H88</strain>
    </source>
</reference>
<sequence>MDSLPISAFGVVSFEGFRERRGCQLVKRHLLPWLTFWRVLSFKSSGGNQGDLIDFCVYCANGEHTCHFPIFGV</sequence>
<evidence type="ECO:0000313" key="1">
    <source>
        <dbReference type="EMBL" id="QSS56869.1"/>
    </source>
</evidence>
<dbReference type="Proteomes" id="UP000663419">
    <property type="component" value="Chromosome 5"/>
</dbReference>
<protein>
    <submittedName>
        <fullName evidence="1">Uncharacterized protein</fullName>
    </submittedName>
</protein>
<dbReference type="EMBL" id="CP069106">
    <property type="protein sequence ID" value="QSS56869.1"/>
    <property type="molecule type" value="Genomic_DNA"/>
</dbReference>
<dbReference type="AlphaFoldDB" id="A0A8A1LSG6"/>
<name>A0A8A1LSG6_AJEC8</name>
<gene>
    <name evidence="1" type="ORF">I7I53_05207</name>
</gene>
<organism evidence="1 2">
    <name type="scientific">Ajellomyces capsulatus (strain H88)</name>
    <name type="common">Darling's disease fungus</name>
    <name type="synonym">Histoplasma capsulatum</name>
    <dbReference type="NCBI Taxonomy" id="544711"/>
    <lineage>
        <taxon>Eukaryota</taxon>
        <taxon>Fungi</taxon>
        <taxon>Dikarya</taxon>
        <taxon>Ascomycota</taxon>
        <taxon>Pezizomycotina</taxon>
        <taxon>Eurotiomycetes</taxon>
        <taxon>Eurotiomycetidae</taxon>
        <taxon>Onygenales</taxon>
        <taxon>Ajellomycetaceae</taxon>
        <taxon>Histoplasma</taxon>
    </lineage>
</organism>
<accession>A0A8A1LSG6</accession>